<evidence type="ECO:0000256" key="8">
    <source>
        <dbReference type="ARBA" id="ARBA00023136"/>
    </source>
</evidence>
<keyword evidence="5" id="KW-0547">Nucleotide-binding</keyword>
<keyword evidence="3" id="KW-0813">Transport</keyword>
<dbReference type="Pfam" id="PF00005">
    <property type="entry name" value="ABC_tran"/>
    <property type="match status" value="2"/>
</dbReference>
<dbReference type="GO" id="GO:0016887">
    <property type="term" value="F:ATP hydrolysis activity"/>
    <property type="evidence" value="ECO:0007669"/>
    <property type="project" value="InterPro"/>
</dbReference>
<keyword evidence="6" id="KW-0067">ATP-binding</keyword>
<dbReference type="EMBL" id="LJUI01000007">
    <property type="protein sequence ID" value="KPK71155.1"/>
    <property type="molecule type" value="Genomic_DNA"/>
</dbReference>
<evidence type="ECO:0000313" key="11">
    <source>
        <dbReference type="EMBL" id="KPK71155.1"/>
    </source>
</evidence>
<dbReference type="GO" id="GO:0043190">
    <property type="term" value="C:ATP-binding cassette (ABC) transporter complex"/>
    <property type="evidence" value="ECO:0007669"/>
    <property type="project" value="TreeGrafter"/>
</dbReference>
<dbReference type="CDD" id="cd03225">
    <property type="entry name" value="ABC_cobalt_CbiO_domain1"/>
    <property type="match status" value="2"/>
</dbReference>
<dbReference type="FunFam" id="3.40.50.300:FF:000224">
    <property type="entry name" value="Energy-coupling factor transporter ATP-binding protein EcfA"/>
    <property type="match status" value="2"/>
</dbReference>
<comment type="similarity">
    <text evidence="2">Belongs to the ABC transporter superfamily.</text>
</comment>
<sequence length="599" mass="64077">MIEVRDLHFSYRYAGGSIDALRGITLTVDHGEFVAVMGPNGSGKSTLALCLNGILTPTSGAVMIDGEDSGAPGMRWKIRRTIGLVFQNPDNQFITSTVEREIAFGLENLGLPSRDIRDRVERTMAAFSLERYRHTAPHNLSGGEKQKVACAAVVAMEPKWIILDEPAALLDRRGEDQVFQQIERLRDLGVGVILITQNVREALSAERLVLLDRGHVSADRTPPSFEPGEGLESLPAVRLATQLKQNGIGISDLPVTPQALTDELHRAYGNRSFEIRVSEADHPGPASPSPALALSMPPQPTGTSSDTTGAGATPRSPEQALIEMQDVDFSYRHGLQTERPALCDVDLRIGAGDSFALVGPTGSGKSTLALHLNALLRPDRGRVFVQGEPLTNGKGRLAEVRQFVGVALQYPEDQFFLDTVFDELAFGPRNFGLSESELPNLVAEALTMVGLDPDQFSSRSPFTLSYGEARRAALAAVLSWKPDVLVLDEPTAGLDAQGRGAIVQLMRSLGAAGRTVIIISHDVDLALEECTSAGILDQGKLVRAGPPGTLVADDLLLQVGLALPEVTQVMRHLNALGWPVSGAVASVSHACAEILGALS</sequence>
<feature type="compositionally biased region" description="Low complexity" evidence="9">
    <location>
        <begin position="289"/>
        <end position="313"/>
    </location>
</feature>
<comment type="subcellular location">
    <subcellularLocation>
        <location evidence="1">Cell membrane</location>
    </subcellularLocation>
</comment>
<dbReference type="InterPro" id="IPR050095">
    <property type="entry name" value="ECF_ABC_transporter_ATP-bd"/>
</dbReference>
<keyword evidence="7" id="KW-1278">Translocase</keyword>
<feature type="domain" description="ABC transporter" evidence="10">
    <location>
        <begin position="2"/>
        <end position="238"/>
    </location>
</feature>
<feature type="region of interest" description="Disordered" evidence="9">
    <location>
        <begin position="279"/>
        <end position="316"/>
    </location>
</feature>
<dbReference type="InterPro" id="IPR003439">
    <property type="entry name" value="ABC_transporter-like_ATP-bd"/>
</dbReference>
<evidence type="ECO:0000256" key="7">
    <source>
        <dbReference type="ARBA" id="ARBA00022967"/>
    </source>
</evidence>
<dbReference type="InterPro" id="IPR015856">
    <property type="entry name" value="ABC_transpr_CbiO/EcfA_su"/>
</dbReference>
<reference evidence="11 12" key="1">
    <citation type="journal article" date="2015" name="Microbiome">
        <title>Genomic resolution of linkages in carbon, nitrogen, and sulfur cycling among widespread estuary sediment bacteria.</title>
        <authorList>
            <person name="Baker B.J."/>
            <person name="Lazar C.S."/>
            <person name="Teske A.P."/>
            <person name="Dick G.J."/>
        </authorList>
    </citation>
    <scope>NUCLEOTIDE SEQUENCE [LARGE SCALE GENOMIC DNA]</scope>
    <source>
        <strain evidence="11">SM23_40</strain>
    </source>
</reference>
<proteinExistence type="inferred from homology"/>
<dbReference type="SMART" id="SM00382">
    <property type="entry name" value="AAA"/>
    <property type="match status" value="2"/>
</dbReference>
<evidence type="ECO:0000259" key="10">
    <source>
        <dbReference type="PROSITE" id="PS50893"/>
    </source>
</evidence>
<comment type="caution">
    <text evidence="11">The sequence shown here is derived from an EMBL/GenBank/DDBJ whole genome shotgun (WGS) entry which is preliminary data.</text>
</comment>
<dbReference type="PROSITE" id="PS50893">
    <property type="entry name" value="ABC_TRANSPORTER_2"/>
    <property type="match status" value="2"/>
</dbReference>
<dbReference type="GO" id="GO:0005524">
    <property type="term" value="F:ATP binding"/>
    <property type="evidence" value="ECO:0007669"/>
    <property type="project" value="UniProtKB-KW"/>
</dbReference>
<dbReference type="AlphaFoldDB" id="A0A0S8GDG4"/>
<organism evidence="11 12">
    <name type="scientific">candidate division TA06 bacterium SM23_40</name>
    <dbReference type="NCBI Taxonomy" id="1703774"/>
    <lineage>
        <taxon>Bacteria</taxon>
        <taxon>Bacteria division TA06</taxon>
    </lineage>
</organism>
<gene>
    <name evidence="11" type="ORF">AMJ82_01640</name>
</gene>
<keyword evidence="4" id="KW-1003">Cell membrane</keyword>
<keyword evidence="8" id="KW-0472">Membrane</keyword>
<dbReference type="SUPFAM" id="SSF52540">
    <property type="entry name" value="P-loop containing nucleoside triphosphate hydrolases"/>
    <property type="match status" value="2"/>
</dbReference>
<dbReference type="NCBIfam" id="NF010167">
    <property type="entry name" value="PRK13648.1"/>
    <property type="match status" value="2"/>
</dbReference>
<dbReference type="Proteomes" id="UP000051717">
    <property type="component" value="Unassembled WGS sequence"/>
</dbReference>
<feature type="domain" description="ABC transporter" evidence="10">
    <location>
        <begin position="322"/>
        <end position="563"/>
    </location>
</feature>
<evidence type="ECO:0000256" key="5">
    <source>
        <dbReference type="ARBA" id="ARBA00022741"/>
    </source>
</evidence>
<dbReference type="InterPro" id="IPR017871">
    <property type="entry name" value="ABC_transporter-like_CS"/>
</dbReference>
<evidence type="ECO:0000256" key="1">
    <source>
        <dbReference type="ARBA" id="ARBA00004236"/>
    </source>
</evidence>
<name>A0A0S8GDG4_UNCT6</name>
<protein>
    <recommendedName>
        <fullName evidence="10">ABC transporter domain-containing protein</fullName>
    </recommendedName>
</protein>
<dbReference type="InterPro" id="IPR027417">
    <property type="entry name" value="P-loop_NTPase"/>
</dbReference>
<evidence type="ECO:0000256" key="3">
    <source>
        <dbReference type="ARBA" id="ARBA00022448"/>
    </source>
</evidence>
<evidence type="ECO:0000256" key="6">
    <source>
        <dbReference type="ARBA" id="ARBA00022840"/>
    </source>
</evidence>
<evidence type="ECO:0000313" key="12">
    <source>
        <dbReference type="Proteomes" id="UP000051717"/>
    </source>
</evidence>
<dbReference type="InterPro" id="IPR003593">
    <property type="entry name" value="AAA+_ATPase"/>
</dbReference>
<dbReference type="PANTHER" id="PTHR43553">
    <property type="entry name" value="HEAVY METAL TRANSPORTER"/>
    <property type="match status" value="1"/>
</dbReference>
<accession>A0A0S8GDG4</accession>
<evidence type="ECO:0000256" key="2">
    <source>
        <dbReference type="ARBA" id="ARBA00005417"/>
    </source>
</evidence>
<evidence type="ECO:0000256" key="4">
    <source>
        <dbReference type="ARBA" id="ARBA00022475"/>
    </source>
</evidence>
<dbReference type="Gene3D" id="3.40.50.300">
    <property type="entry name" value="P-loop containing nucleotide triphosphate hydrolases"/>
    <property type="match status" value="2"/>
</dbReference>
<dbReference type="GO" id="GO:0042626">
    <property type="term" value="F:ATPase-coupled transmembrane transporter activity"/>
    <property type="evidence" value="ECO:0007669"/>
    <property type="project" value="TreeGrafter"/>
</dbReference>
<evidence type="ECO:0000256" key="9">
    <source>
        <dbReference type="SAM" id="MobiDB-lite"/>
    </source>
</evidence>
<dbReference type="PROSITE" id="PS00211">
    <property type="entry name" value="ABC_TRANSPORTER_1"/>
    <property type="match status" value="1"/>
</dbReference>